<dbReference type="InterPro" id="IPR029063">
    <property type="entry name" value="SAM-dependent_MTases_sf"/>
</dbReference>
<keyword evidence="2" id="KW-1185">Reference proteome</keyword>
<dbReference type="GeneID" id="42006042"/>
<dbReference type="AlphaFoldDB" id="A0A507C1N1"/>
<dbReference type="RefSeq" id="XP_031023280.1">
    <property type="nucleotide sequence ID" value="XM_031170745.1"/>
</dbReference>
<dbReference type="SUPFAM" id="SSF53335">
    <property type="entry name" value="S-adenosyl-L-methionine-dependent methyltransferases"/>
    <property type="match status" value="1"/>
</dbReference>
<protein>
    <recommendedName>
        <fullName evidence="3">FAM86 N-terminal domain-containing protein</fullName>
    </recommendedName>
</protein>
<comment type="caution">
    <text evidence="1">The sequence shown here is derived from an EMBL/GenBank/DDBJ whole genome shotgun (WGS) entry which is preliminary data.</text>
</comment>
<evidence type="ECO:0000313" key="2">
    <source>
        <dbReference type="Proteomes" id="UP000319731"/>
    </source>
</evidence>
<dbReference type="PANTHER" id="PTHR23108">
    <property type="entry name" value="METHYLTRANSFERASE-RELATED"/>
    <property type="match status" value="1"/>
</dbReference>
<evidence type="ECO:0000313" key="1">
    <source>
        <dbReference type="EMBL" id="TPX31984.1"/>
    </source>
</evidence>
<organism evidence="1 2">
    <name type="scientific">Synchytrium microbalum</name>
    <dbReference type="NCBI Taxonomy" id="1806994"/>
    <lineage>
        <taxon>Eukaryota</taxon>
        <taxon>Fungi</taxon>
        <taxon>Fungi incertae sedis</taxon>
        <taxon>Chytridiomycota</taxon>
        <taxon>Chytridiomycota incertae sedis</taxon>
        <taxon>Chytridiomycetes</taxon>
        <taxon>Synchytriales</taxon>
        <taxon>Synchytriaceae</taxon>
        <taxon>Synchytrium</taxon>
    </lineage>
</organism>
<evidence type="ECO:0008006" key="3">
    <source>
        <dbReference type="Google" id="ProtNLM"/>
    </source>
</evidence>
<accession>A0A507C1N1</accession>
<sequence>MNQQENDENVYLEQGNDELVLSAVHLSPTNPSPYSRNLQTTIFSSIDHSINISINHKLGTTIELVGLQVWGGCLLLLDYLHNCNSVKGSCILEIGSGTGLASIYAALLGCTRVYSTDIDTSDADSSDGTSLFELQTLNIKANHIDNIVVVRELDLTDGSHPIYKSQSIETDSVSTESSDYKWTPIDLTDVAENCKLIIAADIIYDDSLTFQFVCRLPDLLVNGRQLILALEKRVNFTLEDMEARAHARDFLRHTLQALNADREEEKLAVVGFEVVDLETIPQVFEYERSQDLELYRFWL</sequence>
<dbReference type="GO" id="GO:0005634">
    <property type="term" value="C:nucleus"/>
    <property type="evidence" value="ECO:0007669"/>
    <property type="project" value="TreeGrafter"/>
</dbReference>
<dbReference type="InterPro" id="IPR019410">
    <property type="entry name" value="Methyltransf_16"/>
</dbReference>
<dbReference type="CDD" id="cd02440">
    <property type="entry name" value="AdoMet_MTases"/>
    <property type="match status" value="1"/>
</dbReference>
<dbReference type="STRING" id="1806994.A0A507C1N1"/>
<dbReference type="PANTHER" id="PTHR23108:SF0">
    <property type="entry name" value="METHYLTRANSFERASE-LIKE PROTEIN 22"/>
    <property type="match status" value="1"/>
</dbReference>
<dbReference type="GO" id="GO:0008276">
    <property type="term" value="F:protein methyltransferase activity"/>
    <property type="evidence" value="ECO:0007669"/>
    <property type="project" value="InterPro"/>
</dbReference>
<name>A0A507C1N1_9FUNG</name>
<dbReference type="Gene3D" id="3.40.50.150">
    <property type="entry name" value="Vaccinia Virus protein VP39"/>
    <property type="match status" value="1"/>
</dbReference>
<gene>
    <name evidence="1" type="ORF">SmJEL517_g04817</name>
</gene>
<dbReference type="OrthoDB" id="10255963at2759"/>
<dbReference type="Proteomes" id="UP000319731">
    <property type="component" value="Unassembled WGS sequence"/>
</dbReference>
<dbReference type="InterPro" id="IPR038899">
    <property type="entry name" value="METTL22"/>
</dbReference>
<dbReference type="Pfam" id="PF10294">
    <property type="entry name" value="Methyltransf_16"/>
    <property type="match status" value="1"/>
</dbReference>
<proteinExistence type="predicted"/>
<reference evidence="1 2" key="1">
    <citation type="journal article" date="2019" name="Sci. Rep.">
        <title>Comparative genomics of chytrid fungi reveal insights into the obligate biotrophic and pathogenic lifestyle of Synchytrium endobioticum.</title>
        <authorList>
            <person name="van de Vossenberg B.T.L.H."/>
            <person name="Warris S."/>
            <person name="Nguyen H.D.T."/>
            <person name="van Gent-Pelzer M.P.E."/>
            <person name="Joly D.L."/>
            <person name="van de Geest H.C."/>
            <person name="Bonants P.J.M."/>
            <person name="Smith D.S."/>
            <person name="Levesque C.A."/>
            <person name="van der Lee T.A.J."/>
        </authorList>
    </citation>
    <scope>NUCLEOTIDE SEQUENCE [LARGE SCALE GENOMIC DNA]</scope>
    <source>
        <strain evidence="1 2">JEL517</strain>
    </source>
</reference>
<dbReference type="EMBL" id="QEAO01000036">
    <property type="protein sequence ID" value="TPX31984.1"/>
    <property type="molecule type" value="Genomic_DNA"/>
</dbReference>